<evidence type="ECO:0000256" key="1">
    <source>
        <dbReference type="SAM" id="MobiDB-lite"/>
    </source>
</evidence>
<reference evidence="2" key="1">
    <citation type="submission" date="2021-01" db="EMBL/GenBank/DDBJ databases">
        <authorList>
            <person name="Corre E."/>
            <person name="Pelletier E."/>
            <person name="Niang G."/>
            <person name="Scheremetjew M."/>
            <person name="Finn R."/>
            <person name="Kale V."/>
            <person name="Holt S."/>
            <person name="Cochrane G."/>
            <person name="Meng A."/>
            <person name="Brown T."/>
            <person name="Cohen L."/>
        </authorList>
    </citation>
    <scope>NUCLEOTIDE SEQUENCE</scope>
    <source>
        <strain evidence="2">CCMP325</strain>
    </source>
</reference>
<dbReference type="EMBL" id="HBEO01020794">
    <property type="protein sequence ID" value="CAD8490748.1"/>
    <property type="molecule type" value="Transcribed_RNA"/>
</dbReference>
<accession>A0A7S0ENZ9</accession>
<organism evidence="2">
    <name type="scientific">Hanusia phi</name>
    <dbReference type="NCBI Taxonomy" id="3032"/>
    <lineage>
        <taxon>Eukaryota</taxon>
        <taxon>Cryptophyceae</taxon>
        <taxon>Pyrenomonadales</taxon>
        <taxon>Geminigeraceae</taxon>
        <taxon>Hanusia</taxon>
    </lineage>
</organism>
<proteinExistence type="predicted"/>
<dbReference type="AlphaFoldDB" id="A0A7S0ENZ9"/>
<evidence type="ECO:0000313" key="2">
    <source>
        <dbReference type="EMBL" id="CAD8490748.1"/>
    </source>
</evidence>
<feature type="region of interest" description="Disordered" evidence="1">
    <location>
        <begin position="55"/>
        <end position="75"/>
    </location>
</feature>
<name>A0A7S0ENZ9_9CRYP</name>
<sequence length="147" mass="16317">MVATRCESPSQMGNNTNYLQKIVSTQNGSFKEKRNRSQPSIDETVTERLERLRITSPKFGGSKGRNNREIQGGCRSPAPLMIRRTKQAGSFLLSIDIQSTLQSSPDYTEQAVSVPMAPRSARTPFPGLITGDTSMIQQFLVYSNNQC</sequence>
<gene>
    <name evidence="2" type="ORF">HPHI1048_LOCUS14076</name>
</gene>
<protein>
    <submittedName>
        <fullName evidence="2">Uncharacterized protein</fullName>
    </submittedName>
</protein>